<dbReference type="AlphaFoldDB" id="A0A7U9TL85"/>
<dbReference type="Proteomes" id="UP000620133">
    <property type="component" value="Chromosome"/>
</dbReference>
<dbReference type="EMBL" id="AP024412">
    <property type="protein sequence ID" value="BCR35457.1"/>
    <property type="molecule type" value="Genomic_DNA"/>
</dbReference>
<organism evidence="1 2">
    <name type="scientific">Mariniplasma anaerobium</name>
    <dbReference type="NCBI Taxonomy" id="2735436"/>
    <lineage>
        <taxon>Bacteria</taxon>
        <taxon>Bacillati</taxon>
        <taxon>Mycoplasmatota</taxon>
        <taxon>Mollicutes</taxon>
        <taxon>Acholeplasmatales</taxon>
        <taxon>Acholeplasmataceae</taxon>
        <taxon>Mariniplasma</taxon>
    </lineage>
</organism>
<keyword evidence="2" id="KW-1185">Reference proteome</keyword>
<dbReference type="PROSITE" id="PS51257">
    <property type="entry name" value="PROKAR_LIPOPROTEIN"/>
    <property type="match status" value="1"/>
</dbReference>
<name>A0A7U9TL85_9MOLU</name>
<dbReference type="KEGG" id="manr:MPAN_003500"/>
<gene>
    <name evidence="1" type="ORF">MPAN_003500</name>
</gene>
<reference evidence="1" key="1">
    <citation type="submission" date="2021-01" db="EMBL/GenBank/DDBJ databases">
        <title>Draft genome sequence of Acholeplasmataceae bacterium strain Mahy22.</title>
        <authorList>
            <person name="Watanabe M."/>
            <person name="Kojima H."/>
            <person name="Fukui M."/>
        </authorList>
    </citation>
    <scope>NUCLEOTIDE SEQUENCE</scope>
    <source>
        <strain evidence="1">Mahy22</strain>
    </source>
</reference>
<evidence type="ECO:0008006" key="3">
    <source>
        <dbReference type="Google" id="ProtNLM"/>
    </source>
</evidence>
<accession>A0A7U9TL85</accession>
<evidence type="ECO:0000313" key="1">
    <source>
        <dbReference type="EMBL" id="BCR35457.1"/>
    </source>
</evidence>
<evidence type="ECO:0000313" key="2">
    <source>
        <dbReference type="Proteomes" id="UP000620133"/>
    </source>
</evidence>
<dbReference type="RefSeq" id="WP_176240052.1">
    <property type="nucleotide sequence ID" value="NZ_AP024412.1"/>
</dbReference>
<sequence length="988" mass="110837">MNQLKSFRRFALLVLVVASVLTLAACNGSEKTPYGSISSDDVYLTYGDLKVTEKELYDQLRMQGAATLATMVDEEIFKTQITAAKADLIAGDETLIEYLDDTVNSAIYGVTDKEDLQGLYDDNPELYIRNIEKYADSVYLLDNSIVIQDVIDAILGLAQTEDNPFTGYQTLDFLLERYALRVAQRAYAKELLAVEVLDEESDAYISDENIVTYYKNNKEGQYDVDALVVRFINLNEANAALYQVGLKPDSKGFWYALPDIRIKEGNAGYVDLDNPDYAYVSEILDDLDITSKLGVDGESREMITVDDYEDYYKAYVINTDRNDGFSDVKLLPDGVKAKYIEIYNLLNPAAPVKLDTDGISIVGDGNDYTTTYTYDDLTEINTSLRSHIYDTLIAEADMEDTDDTTDGKPYSSRIQTFGDSRYLVFKLNDESETEEGILIEDPENSDAEIFDDSTAALAVKAEMKDELIESKLTDTYISTKVNEMYEEETLDIYDGVVRLFYEQSYGYDGDDSNKTGDVLAKMGDIEILVDDFYSELESSYGINIALDMLSNKFLMASEDYTVSDADMDDYTEQFENIISQFSADNFASSGYPASLGRQDFLLIAFGSSSNDEAIENLYVYPDLRQQYLEDYEVHFENANIYQSLATLAEKQYNNFESITVSHLLVYFDQNGDGSPDNPQDYLDTLDAVAKQEVLDGLVDLVDLIYTQIGMYKGFSEALTAIATDFNNSGRIEIGSTTPPYDYTLESLWAEYRQLGFYLKFENISSAITNKSNFVTGTSVLDQVFYDRAMVIHDTLAAMDDDDSLFPYLDFYDAWVTTSNAVNQAAMESVQSDFGFHLILATKVAETTSAMYDGVNDTDGDYVLADNETLNAYNVLTDTLSASQIEYYLVGSLSDEGVELPTDVQTAITNYLDPVLTVYQGTYMQRELIFSLLEDAVFTDAANNLRIDEIREINLRQLNGYMLSENGGVYDANYDALFGDLIDILEGNA</sequence>
<protein>
    <recommendedName>
        <fullName evidence="3">Lipoprotein</fullName>
    </recommendedName>
</protein>
<proteinExistence type="predicted"/>